<evidence type="ECO:0000259" key="4">
    <source>
        <dbReference type="PROSITE" id="PS50041"/>
    </source>
</evidence>
<dbReference type="InterPro" id="IPR016186">
    <property type="entry name" value="C-type_lectin-like/link_sf"/>
</dbReference>
<dbReference type="SUPFAM" id="SSF56436">
    <property type="entry name" value="C-type lectin-like"/>
    <property type="match status" value="1"/>
</dbReference>
<evidence type="ECO:0000256" key="3">
    <source>
        <dbReference type="SAM" id="MobiDB-lite"/>
    </source>
</evidence>
<dbReference type="InterPro" id="IPR001304">
    <property type="entry name" value="C-type_lectin-like"/>
</dbReference>
<dbReference type="PROSITE" id="PS00615">
    <property type="entry name" value="C_TYPE_LECTIN_1"/>
    <property type="match status" value="1"/>
</dbReference>
<feature type="region of interest" description="Disordered" evidence="3">
    <location>
        <begin position="1"/>
        <end position="34"/>
    </location>
</feature>
<dbReference type="Pfam" id="PF00059">
    <property type="entry name" value="Lectin_C"/>
    <property type="match status" value="1"/>
</dbReference>
<dbReference type="InterPro" id="IPR018378">
    <property type="entry name" value="C-type_lectin_CS"/>
</dbReference>
<keyword evidence="6" id="KW-1185">Reference proteome</keyword>
<dbReference type="Proteomes" id="UP000265020">
    <property type="component" value="Unassembled WGS sequence"/>
</dbReference>
<dbReference type="InterPro" id="IPR016187">
    <property type="entry name" value="CTDL_fold"/>
</dbReference>
<dbReference type="PANTHER" id="PTHR22803">
    <property type="entry name" value="MANNOSE, PHOSPHOLIPASE, LECTIN RECEPTOR RELATED"/>
    <property type="match status" value="1"/>
</dbReference>
<dbReference type="PROSITE" id="PS50041">
    <property type="entry name" value="C_TYPE_LECTIN_2"/>
    <property type="match status" value="1"/>
</dbReference>
<dbReference type="Gene3D" id="3.10.100.10">
    <property type="entry name" value="Mannose-Binding Protein A, subunit A"/>
    <property type="match status" value="1"/>
</dbReference>
<dbReference type="GO" id="GO:0030246">
    <property type="term" value="F:carbohydrate binding"/>
    <property type="evidence" value="ECO:0007669"/>
    <property type="project" value="UniProtKB-KW"/>
</dbReference>
<sequence>MLGSELLPLPSTSQVSAKSGAHSPRPALHPLAGVGTRRCTGGARGLGVDARVAAGSFLAASPRGPAGRGLAGAPAWGSGAPRAHFGVAGCQWSPPTRPHGSPGHQHCGGWGLSLLLPWCWSDFLGCPLLGAFALGIACSFILLPTLSQPGWILFGQSAYYMSSTTKTWQESRDHCRSLGTDLMIINSKEEQGFANGFKKYMWIGLTDSEEEGRWKWVDGTPMNTNYWSENEPNGKTGENCADIKSFEIERSWNDESCSSKVNWICEMKLNP</sequence>
<reference evidence="5" key="1">
    <citation type="submission" date="2025-08" db="UniProtKB">
        <authorList>
            <consortium name="Ensembl"/>
        </authorList>
    </citation>
    <scope>IDENTIFICATION</scope>
</reference>
<organism evidence="5 6">
    <name type="scientific">Cyprinodon variegatus</name>
    <name type="common">Sheepshead minnow</name>
    <dbReference type="NCBI Taxonomy" id="28743"/>
    <lineage>
        <taxon>Eukaryota</taxon>
        <taxon>Metazoa</taxon>
        <taxon>Chordata</taxon>
        <taxon>Craniata</taxon>
        <taxon>Vertebrata</taxon>
        <taxon>Euteleostomi</taxon>
        <taxon>Actinopterygii</taxon>
        <taxon>Neopterygii</taxon>
        <taxon>Teleostei</taxon>
        <taxon>Neoteleostei</taxon>
        <taxon>Acanthomorphata</taxon>
        <taxon>Ovalentaria</taxon>
        <taxon>Atherinomorphae</taxon>
        <taxon>Cyprinodontiformes</taxon>
        <taxon>Cyprinodontidae</taxon>
        <taxon>Cyprinodon</taxon>
    </lineage>
</organism>
<dbReference type="AlphaFoldDB" id="A0A3Q2CAG9"/>
<dbReference type="SMART" id="SM00034">
    <property type="entry name" value="CLECT"/>
    <property type="match status" value="1"/>
</dbReference>
<dbReference type="GeneTree" id="ENSGT01020000230338"/>
<proteinExistence type="predicted"/>
<keyword evidence="2" id="KW-1015">Disulfide bond</keyword>
<dbReference type="CDD" id="cd03590">
    <property type="entry name" value="CLECT_DC-SIGN_like"/>
    <property type="match status" value="1"/>
</dbReference>
<keyword evidence="1" id="KW-0430">Lectin</keyword>
<evidence type="ECO:0000256" key="2">
    <source>
        <dbReference type="ARBA" id="ARBA00023157"/>
    </source>
</evidence>
<name>A0A3Q2CAG9_CYPVA</name>
<evidence type="ECO:0000313" key="6">
    <source>
        <dbReference type="Proteomes" id="UP000265020"/>
    </source>
</evidence>
<dbReference type="Ensembl" id="ENSCVAT00000012804.1">
    <property type="protein sequence ID" value="ENSCVAP00000001798.1"/>
    <property type="gene ID" value="ENSCVAG00000002821.1"/>
</dbReference>
<evidence type="ECO:0000256" key="1">
    <source>
        <dbReference type="ARBA" id="ARBA00022734"/>
    </source>
</evidence>
<evidence type="ECO:0000313" key="5">
    <source>
        <dbReference type="Ensembl" id="ENSCVAP00000001798.1"/>
    </source>
</evidence>
<dbReference type="InterPro" id="IPR033989">
    <property type="entry name" value="CD209-like_CTLD"/>
</dbReference>
<dbReference type="InterPro" id="IPR050111">
    <property type="entry name" value="C-type_lectin/snaclec_domain"/>
</dbReference>
<reference evidence="5" key="2">
    <citation type="submission" date="2025-09" db="UniProtKB">
        <authorList>
            <consortium name="Ensembl"/>
        </authorList>
    </citation>
    <scope>IDENTIFICATION</scope>
</reference>
<accession>A0A3Q2CAG9</accession>
<feature type="domain" description="C-type lectin" evidence="4">
    <location>
        <begin position="154"/>
        <end position="266"/>
    </location>
</feature>
<protein>
    <recommendedName>
        <fullName evidence="4">C-type lectin domain-containing protein</fullName>
    </recommendedName>
</protein>